<name>A0A2J6REE8_HYAVF</name>
<gene>
    <name evidence="2" type="ORF">L207DRAFT_569036</name>
</gene>
<dbReference type="InterPro" id="IPR044053">
    <property type="entry name" value="AsaB-like"/>
</dbReference>
<reference evidence="2 3" key="1">
    <citation type="submission" date="2016-04" db="EMBL/GenBank/DDBJ databases">
        <title>A degradative enzymes factory behind the ericoid mycorrhizal symbiosis.</title>
        <authorList>
            <consortium name="DOE Joint Genome Institute"/>
            <person name="Martino E."/>
            <person name="Morin E."/>
            <person name="Grelet G."/>
            <person name="Kuo A."/>
            <person name="Kohler A."/>
            <person name="Daghino S."/>
            <person name="Barry K."/>
            <person name="Choi C."/>
            <person name="Cichocki N."/>
            <person name="Clum A."/>
            <person name="Copeland A."/>
            <person name="Hainaut M."/>
            <person name="Haridas S."/>
            <person name="Labutti K."/>
            <person name="Lindquist E."/>
            <person name="Lipzen A."/>
            <person name="Khouja H.-R."/>
            <person name="Murat C."/>
            <person name="Ohm R."/>
            <person name="Olson A."/>
            <person name="Spatafora J."/>
            <person name="Veneault-Fourrey C."/>
            <person name="Henrissat B."/>
            <person name="Grigoriev I."/>
            <person name="Martin F."/>
            <person name="Perotto S."/>
        </authorList>
    </citation>
    <scope>NUCLEOTIDE SEQUENCE [LARGE SCALE GENOMIC DNA]</scope>
    <source>
        <strain evidence="2 3">F</strain>
    </source>
</reference>
<accession>A0A2J6REE8</accession>
<protein>
    <recommendedName>
        <fullName evidence="4">GA4 desaturase</fullName>
    </recommendedName>
</protein>
<comment type="similarity">
    <text evidence="1">Belongs to the asaB hydroxylase/desaturase family.</text>
</comment>
<dbReference type="STRING" id="1149755.A0A2J6REE8"/>
<sequence>MSTTKVQTAIAMEHQLGRCTYIEPDPSADPWANDYYVPGLPKSILTHDNVLHDIGPEVFQDSSPFKLATHAFTAVKHKSILQSPPYSKQSFFSEETITNIYTPEVISLVKSVTGAKEVVIITTSVRSKDYAPPKKGVKRPPVGDISKWDMKSPMLSGLGDENSRLTPLRLVHIDYSAEAARTMLRNFNPEVWETAKDIIEAEDEAAASGTEYKGGRYAFYSVWRPLKTVKKDPLAVCDPNTIDRERDLEDGPLKRPSLKGDYLAAFSLVKGVRAESQKWYWIKEQKEDEVYFLQFFDNFAEKEGRPLAAPHCSPELLGVEGGETRESVETRVIAFW</sequence>
<dbReference type="NCBIfam" id="NF041278">
    <property type="entry name" value="CmcJ_NvfI_EfuI"/>
    <property type="match status" value="1"/>
</dbReference>
<organism evidence="2 3">
    <name type="scientific">Hyaloscypha variabilis (strain UAMH 11265 / GT02V1 / F)</name>
    <name type="common">Meliniomyces variabilis</name>
    <dbReference type="NCBI Taxonomy" id="1149755"/>
    <lineage>
        <taxon>Eukaryota</taxon>
        <taxon>Fungi</taxon>
        <taxon>Dikarya</taxon>
        <taxon>Ascomycota</taxon>
        <taxon>Pezizomycotina</taxon>
        <taxon>Leotiomycetes</taxon>
        <taxon>Helotiales</taxon>
        <taxon>Hyaloscyphaceae</taxon>
        <taxon>Hyaloscypha</taxon>
        <taxon>Hyaloscypha variabilis</taxon>
    </lineage>
</organism>
<evidence type="ECO:0008006" key="4">
    <source>
        <dbReference type="Google" id="ProtNLM"/>
    </source>
</evidence>
<dbReference type="PANTHER" id="PTHR34598">
    <property type="entry name" value="BLL6449 PROTEIN"/>
    <property type="match status" value="1"/>
</dbReference>
<dbReference type="GO" id="GO:0016491">
    <property type="term" value="F:oxidoreductase activity"/>
    <property type="evidence" value="ECO:0007669"/>
    <property type="project" value="InterPro"/>
</dbReference>
<dbReference type="EMBL" id="KZ613950">
    <property type="protein sequence ID" value="PMD36888.1"/>
    <property type="molecule type" value="Genomic_DNA"/>
</dbReference>
<evidence type="ECO:0000313" key="2">
    <source>
        <dbReference type="EMBL" id="PMD36888.1"/>
    </source>
</evidence>
<dbReference type="Proteomes" id="UP000235786">
    <property type="component" value="Unassembled WGS sequence"/>
</dbReference>
<dbReference type="OrthoDB" id="412788at2759"/>
<evidence type="ECO:0000256" key="1">
    <source>
        <dbReference type="ARBA" id="ARBA00023604"/>
    </source>
</evidence>
<dbReference type="AlphaFoldDB" id="A0A2J6REE8"/>
<dbReference type="PANTHER" id="PTHR34598:SF3">
    <property type="entry name" value="OXIDOREDUCTASE AN1597"/>
    <property type="match status" value="1"/>
</dbReference>
<evidence type="ECO:0000313" key="3">
    <source>
        <dbReference type="Proteomes" id="UP000235786"/>
    </source>
</evidence>
<proteinExistence type="inferred from homology"/>
<keyword evidence="3" id="KW-1185">Reference proteome</keyword>